<dbReference type="NCBIfam" id="NF045770">
    <property type="entry name" value="MPN403_MG284_C"/>
    <property type="match status" value="1"/>
</dbReference>
<reference evidence="1 2" key="1">
    <citation type="submission" date="2018-08" db="EMBL/GenBank/DDBJ databases">
        <title>A genome reference for cultivated species of the human gut microbiota.</title>
        <authorList>
            <person name="Zou Y."/>
            <person name="Xue W."/>
            <person name="Luo G."/>
        </authorList>
    </citation>
    <scope>NUCLEOTIDE SEQUENCE [LARGE SCALE GENOMIC DNA]</scope>
    <source>
        <strain evidence="1 2">OM06-4</strain>
    </source>
</reference>
<dbReference type="AlphaFoldDB" id="A0A3E3ECF7"/>
<name>A0A3E3ECF7_9FIRM</name>
<dbReference type="RefSeq" id="WP_117581556.1">
    <property type="nucleotide sequence ID" value="NZ_QUSL01000014.1"/>
</dbReference>
<accession>A0A3E3ECF7</accession>
<protein>
    <submittedName>
        <fullName evidence="1">Uncharacterized protein</fullName>
    </submittedName>
</protein>
<dbReference type="EMBL" id="QUSL01000014">
    <property type="protein sequence ID" value="RGD84764.1"/>
    <property type="molecule type" value="Genomic_DNA"/>
</dbReference>
<evidence type="ECO:0000313" key="1">
    <source>
        <dbReference type="EMBL" id="RGD84764.1"/>
    </source>
</evidence>
<evidence type="ECO:0000313" key="2">
    <source>
        <dbReference type="Proteomes" id="UP000261032"/>
    </source>
</evidence>
<dbReference type="Proteomes" id="UP000261032">
    <property type="component" value="Unassembled WGS sequence"/>
</dbReference>
<proteinExistence type="predicted"/>
<sequence length="134" mass="16080">MRKTNKLTFKQKQEAVAELFKQFHRAKLKLYCLENTNFYPQLNIGMLHEKKSGYNASIAERLNQRIDDRDELERVVAAFELVIQALSPESQLIITNEFVLQKNHEWWLEFYSRATYYRLKTRALEEILFYVNIS</sequence>
<dbReference type="InterPro" id="IPR058231">
    <property type="entry name" value="MG284-like_C"/>
</dbReference>
<comment type="caution">
    <text evidence="1">The sequence shown here is derived from an EMBL/GenBank/DDBJ whole genome shotgun (WGS) entry which is preliminary data.</text>
</comment>
<gene>
    <name evidence="1" type="ORF">DXB93_10095</name>
</gene>
<organism evidence="1 2">
    <name type="scientific">Thomasclavelia ramosa</name>
    <dbReference type="NCBI Taxonomy" id="1547"/>
    <lineage>
        <taxon>Bacteria</taxon>
        <taxon>Bacillati</taxon>
        <taxon>Bacillota</taxon>
        <taxon>Erysipelotrichia</taxon>
        <taxon>Erysipelotrichales</taxon>
        <taxon>Coprobacillaceae</taxon>
        <taxon>Thomasclavelia</taxon>
    </lineage>
</organism>